<comment type="caution">
    <text evidence="1">The sequence shown here is derived from an EMBL/GenBank/DDBJ whole genome shotgun (WGS) entry which is preliminary data.</text>
</comment>
<evidence type="ECO:0000313" key="1">
    <source>
        <dbReference type="EMBL" id="GDY59644.1"/>
    </source>
</evidence>
<reference evidence="1 2" key="1">
    <citation type="journal article" date="2020" name="Int. J. Syst. Evol. Microbiol.">
        <title>Reclassification of Streptomyces castelarensis and Streptomyces sporoclivatus as later heterotypic synonyms of Streptomyces antimycoticus.</title>
        <authorList>
            <person name="Komaki H."/>
            <person name="Tamura T."/>
        </authorList>
    </citation>
    <scope>NUCLEOTIDE SEQUENCE [LARGE SCALE GENOMIC DNA]</scope>
    <source>
        <strain evidence="1 2">NBRC 13459</strain>
    </source>
</reference>
<dbReference type="EMBL" id="BJHW01000002">
    <property type="protein sequence ID" value="GDY59644.1"/>
    <property type="molecule type" value="Genomic_DNA"/>
</dbReference>
<dbReference type="InterPro" id="IPR017686">
    <property type="entry name" value="Phg/plasmid-like_prot"/>
</dbReference>
<name>A0A4D4LGW2_STRVO</name>
<dbReference type="NCBIfam" id="TIGR03299">
    <property type="entry name" value="LGT_TIGR03299"/>
    <property type="match status" value="1"/>
</dbReference>
<dbReference type="AlphaFoldDB" id="A0A4D4LGW2"/>
<protein>
    <recommendedName>
        <fullName evidence="3">DUF932 domain-containing protein</fullName>
    </recommendedName>
</protein>
<dbReference type="Proteomes" id="UP000301309">
    <property type="component" value="Unassembled WGS sequence"/>
</dbReference>
<evidence type="ECO:0008006" key="3">
    <source>
        <dbReference type="Google" id="ProtNLM"/>
    </source>
</evidence>
<dbReference type="OrthoDB" id="5141542at2"/>
<dbReference type="Pfam" id="PF06067">
    <property type="entry name" value="DUF932"/>
    <property type="match status" value="1"/>
</dbReference>
<evidence type="ECO:0000313" key="2">
    <source>
        <dbReference type="Proteomes" id="UP000301309"/>
    </source>
</evidence>
<dbReference type="InterPro" id="IPR026325">
    <property type="entry name" value="DUF932"/>
</dbReference>
<sequence length="607" mass="67810">MSRETLEWLNKNTLIGFTEKRGTAWHYRRSLQGTEPNHYSGAIPVEDVKRRLFGWEAVSSPVYVESPLTGGLERAPDRRAYVRSDNGYILGYFGEGYEPHPYDEWLIDKIASLLDAEVSIGSAGLLREGAVAWVSVEVPETITTPEGVEFRPNLFGATSFDGSLTTTFKRAVTNIVCDNTMGAGLAESGQEIKIKHSRNSKLRLAEAREALNLIYQTADRFSAEVKHLCETTVTDRQWDAFLDAHTPMPEDKGQARTLAEKKRDTLARLWNHDARVAPWHGTAYGVVQAVNTYTHHEQTVRNAQRAERNMLRAITGVSTRWTTPLWPRWPPCSTTRASWRRRSTACLRGAGTGTAVQEERHIQASARGASALCTSLVRQPAKSSEVLAPHDSVESDRRGEMAKTELVDIPFIGIIRIEAEPLHLPDGAVQDAVIEGMRTHLSTRMAEDWKSGGSGGFAPPVKVEVTKLFETYPLYVESAPDRRERRHQQVEWQLQWRRAGHSTSDGVDAAEEGDDVRALIEELEEYGIEAVRQHSGGEYMVAEIELEGGYFLRSSQPAGSDEGYFWSIEDHSGELVLQGRWPQSDAAQAAHWIALMLLAFGSITPRF</sequence>
<proteinExistence type="predicted"/>
<gene>
    <name evidence="1" type="ORF">SVIO_102670</name>
</gene>
<organism evidence="1 2">
    <name type="scientific">Streptomyces violaceusniger</name>
    <dbReference type="NCBI Taxonomy" id="68280"/>
    <lineage>
        <taxon>Bacteria</taxon>
        <taxon>Bacillati</taxon>
        <taxon>Actinomycetota</taxon>
        <taxon>Actinomycetes</taxon>
        <taxon>Kitasatosporales</taxon>
        <taxon>Streptomycetaceae</taxon>
        <taxon>Streptomyces</taxon>
        <taxon>Streptomyces violaceusniger group</taxon>
    </lineage>
</organism>
<accession>A0A4D4LGW2</accession>
<keyword evidence="2" id="KW-1185">Reference proteome</keyword>